<comment type="caution">
    <text evidence="7">The sequence shown here is derived from an EMBL/GenBank/DDBJ whole genome shotgun (WGS) entry which is preliminary data.</text>
</comment>
<evidence type="ECO:0000256" key="4">
    <source>
        <dbReference type="ARBA" id="ARBA00023043"/>
    </source>
</evidence>
<dbReference type="GO" id="GO:0006511">
    <property type="term" value="P:ubiquitin-dependent protein catabolic process"/>
    <property type="evidence" value="ECO:0007669"/>
    <property type="project" value="TreeGrafter"/>
</dbReference>
<keyword evidence="2" id="KW-0677">Repeat</keyword>
<reference evidence="7" key="1">
    <citation type="submission" date="2020-10" db="EMBL/GenBank/DDBJ databases">
        <authorList>
            <person name="Kikuchi T."/>
        </authorList>
    </citation>
    <scope>NUCLEOTIDE SEQUENCE</scope>
    <source>
        <strain evidence="7">NKZ352</strain>
    </source>
</reference>
<feature type="repeat" description="ANK" evidence="6">
    <location>
        <begin position="185"/>
        <end position="217"/>
    </location>
</feature>
<feature type="repeat" description="ANK" evidence="6">
    <location>
        <begin position="152"/>
        <end position="184"/>
    </location>
</feature>
<evidence type="ECO:0000256" key="6">
    <source>
        <dbReference type="PROSITE-ProRule" id="PRU00023"/>
    </source>
</evidence>
<sequence length="648" mass="73393">MEVAIEEAIIYNAAQHGNLKRIEVFLQCNRSTDWIESCLNSSENDKIPLVVAARHGFVDVVRYLLSKGANPSVTGVVSFDGEHIYGTPPLWAAAAAGHFEVVKVLVEEANACVNQPTSTHSTALRGACYDGHLEIVRYLADHGADLNVPNRHGHTSLMIAAFRNKIEVVKFLISRGVDVSVQTSKGNSALHDAAEGGNVEIVKVLLEAGAELLPDENGLCPLISSAMCGNSEVVEILLGHTTDKLKKRDALKLLGCTMVDKKMDVNNGLHYWKRAVEVPLSSEDLRVIHEQEVLYEPNPVYDSYREVNFLHEIVDIENNLDSIRMQSLLIRERILGGSHPDVHYYLRFRGAVYCDLGRKDRCYVLWKHALDLQQQYFSPLHIATVSTLQSFQETFAQSLNDHVIHMDVDRPLRFNVSLVEYVFNQLCHELERLVEWGDKPLVEDCCNEDHTTDVDGEKRKLVLIGLQLMLLVDRLSLPTANMIEEVQDEKELDLDVNRFVLASKRLKIPILHLALEESDRQESQRYLFSFRNVGKTFVERLLRENVDVNEMDERKNSPIHVLLDNEQTRMSLIKVLLDHGSYLFARNKEGKRVIDSIRRINSSHNERIPLAKYVTLKGLAASVVRSKVDHEAALNLVPIDLRTFLEMH</sequence>
<dbReference type="SMART" id="SM00248">
    <property type="entry name" value="ANK"/>
    <property type="match status" value="8"/>
</dbReference>
<dbReference type="PROSITE" id="PS50297">
    <property type="entry name" value="ANK_REP_REGION"/>
    <property type="match status" value="4"/>
</dbReference>
<organism evidence="7 8">
    <name type="scientific">Caenorhabditis auriculariae</name>
    <dbReference type="NCBI Taxonomy" id="2777116"/>
    <lineage>
        <taxon>Eukaryota</taxon>
        <taxon>Metazoa</taxon>
        <taxon>Ecdysozoa</taxon>
        <taxon>Nematoda</taxon>
        <taxon>Chromadorea</taxon>
        <taxon>Rhabditida</taxon>
        <taxon>Rhabditina</taxon>
        <taxon>Rhabditomorpha</taxon>
        <taxon>Rhabditoidea</taxon>
        <taxon>Rhabditidae</taxon>
        <taxon>Peloderinae</taxon>
        <taxon>Caenorhabditis</taxon>
    </lineage>
</organism>
<feature type="repeat" description="ANK" evidence="6">
    <location>
        <begin position="44"/>
        <end position="76"/>
    </location>
</feature>
<keyword evidence="8" id="KW-1185">Reference proteome</keyword>
<dbReference type="OrthoDB" id="10071877at2759"/>
<evidence type="ECO:0000256" key="5">
    <source>
        <dbReference type="ARBA" id="ARBA00038500"/>
    </source>
</evidence>
<dbReference type="Gene3D" id="1.25.40.10">
    <property type="entry name" value="Tetratricopeptide repeat domain"/>
    <property type="match status" value="1"/>
</dbReference>
<keyword evidence="4 6" id="KW-0040">ANK repeat</keyword>
<evidence type="ECO:0000313" key="7">
    <source>
        <dbReference type="EMBL" id="CAD6194647.1"/>
    </source>
</evidence>
<dbReference type="PANTHER" id="PTHR24173:SF85">
    <property type="entry name" value="PROTEIN FEM-1 HOMOLOG CG6966"/>
    <property type="match status" value="1"/>
</dbReference>
<evidence type="ECO:0000256" key="2">
    <source>
        <dbReference type="ARBA" id="ARBA00022737"/>
    </source>
</evidence>
<dbReference type="InterPro" id="IPR036770">
    <property type="entry name" value="Ankyrin_rpt-contain_sf"/>
</dbReference>
<dbReference type="Proteomes" id="UP000835052">
    <property type="component" value="Unassembled WGS sequence"/>
</dbReference>
<dbReference type="Pfam" id="PF00023">
    <property type="entry name" value="Ank"/>
    <property type="match status" value="1"/>
</dbReference>
<dbReference type="PANTHER" id="PTHR24173">
    <property type="entry name" value="ANKYRIN REPEAT CONTAINING"/>
    <property type="match status" value="1"/>
</dbReference>
<feature type="repeat" description="ANK" evidence="6">
    <location>
        <begin position="119"/>
        <end position="151"/>
    </location>
</feature>
<evidence type="ECO:0000313" key="8">
    <source>
        <dbReference type="Proteomes" id="UP000835052"/>
    </source>
</evidence>
<dbReference type="Gene3D" id="1.25.40.20">
    <property type="entry name" value="Ankyrin repeat-containing domain"/>
    <property type="match status" value="3"/>
</dbReference>
<dbReference type="InterPro" id="IPR002110">
    <property type="entry name" value="Ankyrin_rpt"/>
</dbReference>
<dbReference type="GO" id="GO:0000151">
    <property type="term" value="C:ubiquitin ligase complex"/>
    <property type="evidence" value="ECO:0007669"/>
    <property type="project" value="TreeGrafter"/>
</dbReference>
<gene>
    <name evidence="7" type="ORF">CAUJ_LOCUS10566</name>
</gene>
<comment type="pathway">
    <text evidence="1">Protein modification; protein ubiquitination.</text>
</comment>
<dbReference type="SUPFAM" id="SSF48403">
    <property type="entry name" value="Ankyrin repeat"/>
    <property type="match status" value="1"/>
</dbReference>
<dbReference type="AlphaFoldDB" id="A0A8S1HHN5"/>
<dbReference type="PROSITE" id="PS50088">
    <property type="entry name" value="ANK_REPEAT"/>
    <property type="match status" value="4"/>
</dbReference>
<dbReference type="InterPro" id="IPR011990">
    <property type="entry name" value="TPR-like_helical_dom_sf"/>
</dbReference>
<proteinExistence type="inferred from homology"/>
<dbReference type="Pfam" id="PF12796">
    <property type="entry name" value="Ank_2"/>
    <property type="match status" value="2"/>
</dbReference>
<keyword evidence="3" id="KW-0833">Ubl conjugation pathway</keyword>
<accession>A0A8S1HHN5</accession>
<evidence type="ECO:0000256" key="3">
    <source>
        <dbReference type="ARBA" id="ARBA00022786"/>
    </source>
</evidence>
<dbReference type="EMBL" id="CAJGYM010000046">
    <property type="protein sequence ID" value="CAD6194647.1"/>
    <property type="molecule type" value="Genomic_DNA"/>
</dbReference>
<evidence type="ECO:0000256" key="1">
    <source>
        <dbReference type="ARBA" id="ARBA00004906"/>
    </source>
</evidence>
<protein>
    <submittedName>
        <fullName evidence="7">Uncharacterized protein</fullName>
    </submittedName>
</protein>
<comment type="similarity">
    <text evidence="5">Belongs to the fem-1 family.</text>
</comment>
<name>A0A8S1HHN5_9PELO</name>